<sequence>MTHDPTPPRVLHLIASPRRGSSSTAIGQAHLDDLRRQHPGAHIETLDLWSLDLPSIDGDLLDAKYAILARRPHEPAQAQAWARVQALVAQFLSFDHYVFSVPMWNLGIPYRLKHYIDVITQPGLTFSWTPERGYEGLVHGRTAVVVYASAFDYTPGSPLRDWDQQKAFMTTWLRYIGIDAVEAIDAGPTRPSEPGAPAAREAAEARARQLAQGPFGVVDRMR</sequence>
<organism evidence="9 10">
    <name type="scientific">Hydrogenophaga intermedia</name>
    <dbReference type="NCBI Taxonomy" id="65786"/>
    <lineage>
        <taxon>Bacteria</taxon>
        <taxon>Pseudomonadati</taxon>
        <taxon>Pseudomonadota</taxon>
        <taxon>Betaproteobacteria</taxon>
        <taxon>Burkholderiales</taxon>
        <taxon>Comamonadaceae</taxon>
        <taxon>Hydrogenophaga</taxon>
    </lineage>
</organism>
<dbReference type="PANTHER" id="PTHR43741:SF4">
    <property type="entry name" value="FMN-DEPENDENT NADH:QUINONE OXIDOREDUCTASE"/>
    <property type="match status" value="1"/>
</dbReference>
<proteinExistence type="inferred from homology"/>
<dbReference type="EC" id="1.7.1.17" evidence="6"/>
<evidence type="ECO:0000256" key="4">
    <source>
        <dbReference type="ARBA" id="ARBA00023027"/>
    </source>
</evidence>
<comment type="catalytic activity">
    <reaction evidence="6">
        <text>2 a quinone + NADH + H(+) = 2 a 1,4-benzosemiquinone + NAD(+)</text>
        <dbReference type="Rhea" id="RHEA:65952"/>
        <dbReference type="ChEBI" id="CHEBI:15378"/>
        <dbReference type="ChEBI" id="CHEBI:57540"/>
        <dbReference type="ChEBI" id="CHEBI:57945"/>
        <dbReference type="ChEBI" id="CHEBI:132124"/>
        <dbReference type="ChEBI" id="CHEBI:134225"/>
    </reaction>
</comment>
<feature type="domain" description="Flavodoxin-like fold" evidence="8">
    <location>
        <begin position="9"/>
        <end position="209"/>
    </location>
</feature>
<keyword evidence="10" id="KW-1185">Reference proteome</keyword>
<evidence type="ECO:0000256" key="1">
    <source>
        <dbReference type="ARBA" id="ARBA00022630"/>
    </source>
</evidence>
<comment type="function">
    <text evidence="6">Also exhibits azoreductase activity. Catalyzes the reductive cleavage of the azo bond in aromatic azo compounds to the corresponding amines.</text>
</comment>
<evidence type="ECO:0000256" key="7">
    <source>
        <dbReference type="SAM" id="MobiDB-lite"/>
    </source>
</evidence>
<keyword evidence="4 6" id="KW-0520">NAD</keyword>
<evidence type="ECO:0000256" key="3">
    <source>
        <dbReference type="ARBA" id="ARBA00023002"/>
    </source>
</evidence>
<comment type="similarity">
    <text evidence="6">Belongs to the azoreductase type 1 family.</text>
</comment>
<dbReference type="EMBL" id="CCAE010000003">
    <property type="protein sequence ID" value="CDN86290.1"/>
    <property type="molecule type" value="Genomic_DNA"/>
</dbReference>
<accession>A0A1L1PA53</accession>
<feature type="binding site" evidence="6">
    <location>
        <begin position="103"/>
        <end position="106"/>
    </location>
    <ligand>
        <name>FMN</name>
        <dbReference type="ChEBI" id="CHEBI:58210"/>
    </ligand>
</feature>
<dbReference type="GO" id="GO:0016655">
    <property type="term" value="F:oxidoreductase activity, acting on NAD(P)H, quinone or similar compound as acceptor"/>
    <property type="evidence" value="ECO:0007669"/>
    <property type="project" value="InterPro"/>
</dbReference>
<dbReference type="Gene3D" id="3.40.50.360">
    <property type="match status" value="1"/>
</dbReference>
<dbReference type="Proteomes" id="UP000028878">
    <property type="component" value="Unassembled WGS sequence"/>
</dbReference>
<feature type="binding site" evidence="6">
    <location>
        <begin position="21"/>
        <end position="23"/>
    </location>
    <ligand>
        <name>FMN</name>
        <dbReference type="ChEBI" id="CHEBI:58210"/>
    </ligand>
</feature>
<evidence type="ECO:0000313" key="9">
    <source>
        <dbReference type="EMBL" id="CDN86290.1"/>
    </source>
</evidence>
<dbReference type="InterPro" id="IPR050104">
    <property type="entry name" value="FMN-dep_NADH:Q_OxRdtase_AzoR1"/>
</dbReference>
<dbReference type="SUPFAM" id="SSF52218">
    <property type="entry name" value="Flavoproteins"/>
    <property type="match status" value="1"/>
</dbReference>
<protein>
    <recommendedName>
        <fullName evidence="6">FMN dependent NADH:quinone oxidoreductase</fullName>
        <ecNumber evidence="6">1.6.5.-</ecNumber>
    </recommendedName>
    <alternativeName>
        <fullName evidence="6">Azo-dye reductase</fullName>
    </alternativeName>
    <alternativeName>
        <fullName evidence="6">FMN-dependent NADH-azo compound oxidoreductase</fullName>
    </alternativeName>
    <alternativeName>
        <fullName evidence="6">FMN-dependent NADH-azoreductase</fullName>
        <ecNumber evidence="6">1.7.1.17</ecNumber>
    </alternativeName>
</protein>
<dbReference type="EC" id="1.6.5.-" evidence="6"/>
<dbReference type="AlphaFoldDB" id="A0A1L1PA53"/>
<name>A0A1L1PA53_HYDIT</name>
<keyword evidence="1 6" id="KW-0285">Flavoprotein</keyword>
<comment type="subunit">
    <text evidence="6">Homodimer.</text>
</comment>
<reference evidence="10" key="1">
    <citation type="submission" date="2014-02" db="EMBL/GenBank/DDBJ databases">
        <authorList>
            <person name="Gan H."/>
        </authorList>
    </citation>
    <scope>NUCLEOTIDE SEQUENCE [LARGE SCALE GENOMIC DNA]</scope>
    <source>
        <strain evidence="10">S1</strain>
    </source>
</reference>
<dbReference type="GO" id="GO:0009055">
    <property type="term" value="F:electron transfer activity"/>
    <property type="evidence" value="ECO:0007669"/>
    <property type="project" value="UniProtKB-UniRule"/>
</dbReference>
<dbReference type="GO" id="GO:0010181">
    <property type="term" value="F:FMN binding"/>
    <property type="evidence" value="ECO:0007669"/>
    <property type="project" value="UniProtKB-UniRule"/>
</dbReference>
<dbReference type="InterPro" id="IPR003680">
    <property type="entry name" value="Flavodoxin_fold"/>
</dbReference>
<feature type="compositionally biased region" description="Low complexity" evidence="7">
    <location>
        <begin position="190"/>
        <end position="200"/>
    </location>
</feature>
<dbReference type="InterPro" id="IPR023048">
    <property type="entry name" value="NADH:quinone_OxRdtase_FMN_depd"/>
</dbReference>
<evidence type="ECO:0000256" key="6">
    <source>
        <dbReference type="HAMAP-Rule" id="MF_01216"/>
    </source>
</evidence>
<comment type="cofactor">
    <cofactor evidence="6">
        <name>FMN</name>
        <dbReference type="ChEBI" id="CHEBI:58210"/>
    </cofactor>
    <text evidence="6">Binds 1 FMN per subunit.</text>
</comment>
<dbReference type="PANTHER" id="PTHR43741">
    <property type="entry name" value="FMN-DEPENDENT NADH-AZOREDUCTASE 1"/>
    <property type="match status" value="1"/>
</dbReference>
<feature type="region of interest" description="Disordered" evidence="7">
    <location>
        <begin position="186"/>
        <end position="205"/>
    </location>
</feature>
<comment type="catalytic activity">
    <reaction evidence="5">
        <text>N,N-dimethyl-1,4-phenylenediamine + anthranilate + 2 NAD(+) = 2-(4-dimethylaminophenyl)diazenylbenzoate + 2 NADH + 2 H(+)</text>
        <dbReference type="Rhea" id="RHEA:55872"/>
        <dbReference type="ChEBI" id="CHEBI:15378"/>
        <dbReference type="ChEBI" id="CHEBI:15783"/>
        <dbReference type="ChEBI" id="CHEBI:16567"/>
        <dbReference type="ChEBI" id="CHEBI:57540"/>
        <dbReference type="ChEBI" id="CHEBI:57945"/>
        <dbReference type="ChEBI" id="CHEBI:71579"/>
        <dbReference type="EC" id="1.7.1.17"/>
    </reaction>
    <physiologicalReaction direction="right-to-left" evidence="5">
        <dbReference type="Rhea" id="RHEA:55874"/>
    </physiologicalReaction>
</comment>
<reference evidence="10" key="2">
    <citation type="submission" date="2014-11" db="EMBL/GenBank/DDBJ databases">
        <title>Draft genome sequence of Hydrogenophaga intermedia S1.</title>
        <authorList>
            <person name="Gan H.M."/>
            <person name="Chew T.H."/>
            <person name="Stolz A."/>
        </authorList>
    </citation>
    <scope>NUCLEOTIDE SEQUENCE [LARGE SCALE GENOMIC DNA]</scope>
    <source>
        <strain evidence="10">S1</strain>
    </source>
</reference>
<dbReference type="RefSeq" id="WP_009516791.1">
    <property type="nucleotide sequence ID" value="NZ_CCAE010000003.1"/>
</dbReference>
<dbReference type="Pfam" id="PF02525">
    <property type="entry name" value="Flavodoxin_2"/>
    <property type="match status" value="1"/>
</dbReference>
<dbReference type="HAMAP" id="MF_01216">
    <property type="entry name" value="Azoreductase_type1"/>
    <property type="match status" value="1"/>
</dbReference>
<dbReference type="GO" id="GO:0016652">
    <property type="term" value="F:oxidoreductase activity, acting on NAD(P)H as acceptor"/>
    <property type="evidence" value="ECO:0007669"/>
    <property type="project" value="UniProtKB-UniRule"/>
</dbReference>
<evidence type="ECO:0000259" key="8">
    <source>
        <dbReference type="Pfam" id="PF02525"/>
    </source>
</evidence>
<dbReference type="InterPro" id="IPR029039">
    <property type="entry name" value="Flavoprotein-like_sf"/>
</dbReference>
<feature type="binding site" evidence="6">
    <location>
        <position position="16"/>
    </location>
    <ligand>
        <name>FMN</name>
        <dbReference type="ChEBI" id="CHEBI:58210"/>
    </ligand>
</feature>
<keyword evidence="3 6" id="KW-0560">Oxidoreductase</keyword>
<evidence type="ECO:0000256" key="5">
    <source>
        <dbReference type="ARBA" id="ARBA00048542"/>
    </source>
</evidence>
<comment type="caution">
    <text evidence="6">Lacks conserved residue(s) required for the propagation of feature annotation.</text>
</comment>
<gene>
    <name evidence="9" type="primary">azoR_1</name>
    <name evidence="6" type="synonym">azoR</name>
    <name evidence="9" type="ORF">BN948_00691</name>
</gene>
<evidence type="ECO:0000313" key="10">
    <source>
        <dbReference type="Proteomes" id="UP000028878"/>
    </source>
</evidence>
<comment type="function">
    <text evidence="6">Quinone reductase that provides resistance to thiol-specific stress caused by electrophilic quinones.</text>
</comment>
<evidence type="ECO:0000256" key="2">
    <source>
        <dbReference type="ARBA" id="ARBA00022643"/>
    </source>
</evidence>
<keyword evidence="2 6" id="KW-0288">FMN</keyword>